<evidence type="ECO:0000256" key="6">
    <source>
        <dbReference type="ARBA" id="ARBA00050364"/>
    </source>
</evidence>
<evidence type="ECO:0000256" key="8">
    <source>
        <dbReference type="ARBA" id="ARBA00068193"/>
    </source>
</evidence>
<feature type="binding site" description="via phosphate group" evidence="9">
    <location>
        <position position="101"/>
    </location>
    <ligand>
        <name>Mg(2+)</name>
        <dbReference type="ChEBI" id="CHEBI:18420"/>
    </ligand>
</feature>
<dbReference type="EC" id="5.4.2.10" evidence="7 9"/>
<keyword evidence="3 9" id="KW-0479">Metal-binding</keyword>
<evidence type="ECO:0000256" key="10">
    <source>
        <dbReference type="RuleBase" id="RU004326"/>
    </source>
</evidence>
<evidence type="ECO:0000256" key="5">
    <source>
        <dbReference type="ARBA" id="ARBA00023235"/>
    </source>
</evidence>
<dbReference type="PROSITE" id="PS00710">
    <property type="entry name" value="PGM_PMM"/>
    <property type="match status" value="1"/>
</dbReference>
<feature type="domain" description="Alpha-D-phosphohexomutase alpha/beta/alpha" evidence="14">
    <location>
        <begin position="161"/>
        <end position="256"/>
    </location>
</feature>
<dbReference type="GO" id="GO:0000287">
    <property type="term" value="F:magnesium ion binding"/>
    <property type="evidence" value="ECO:0007669"/>
    <property type="project" value="UniProtKB-UniRule"/>
</dbReference>
<comment type="catalytic activity">
    <reaction evidence="6 9 11">
        <text>alpha-D-glucosamine 1-phosphate = D-glucosamine 6-phosphate</text>
        <dbReference type="Rhea" id="RHEA:23424"/>
        <dbReference type="ChEBI" id="CHEBI:58516"/>
        <dbReference type="ChEBI" id="CHEBI:58725"/>
        <dbReference type="EC" id="5.4.2.10"/>
    </reaction>
</comment>
<dbReference type="HAMAP" id="MF_01554_B">
    <property type="entry name" value="GlmM_B"/>
    <property type="match status" value="1"/>
</dbReference>
<dbReference type="InterPro" id="IPR036900">
    <property type="entry name" value="A-D-PHexomutase_C_sf"/>
</dbReference>
<feature type="binding site" evidence="9">
    <location>
        <position position="247"/>
    </location>
    <ligand>
        <name>Mg(2+)</name>
        <dbReference type="ChEBI" id="CHEBI:18420"/>
    </ligand>
</feature>
<dbReference type="InterPro" id="IPR006352">
    <property type="entry name" value="GlmM_bact"/>
</dbReference>
<dbReference type="InterPro" id="IPR005844">
    <property type="entry name" value="A-D-PHexomutase_a/b/a-I"/>
</dbReference>
<dbReference type="InterPro" id="IPR005843">
    <property type="entry name" value="A-D-PHexomutase_C"/>
</dbReference>
<dbReference type="Pfam" id="PF02878">
    <property type="entry name" value="PGM_PMM_I"/>
    <property type="match status" value="1"/>
</dbReference>
<dbReference type="FunFam" id="3.30.310.50:FF:000001">
    <property type="entry name" value="Phosphoglucosamine mutase"/>
    <property type="match status" value="1"/>
</dbReference>
<dbReference type="GO" id="GO:0006048">
    <property type="term" value="P:UDP-N-acetylglucosamine biosynthetic process"/>
    <property type="evidence" value="ECO:0007669"/>
    <property type="project" value="TreeGrafter"/>
</dbReference>
<evidence type="ECO:0000256" key="2">
    <source>
        <dbReference type="ARBA" id="ARBA00022553"/>
    </source>
</evidence>
<evidence type="ECO:0000256" key="4">
    <source>
        <dbReference type="ARBA" id="ARBA00022842"/>
    </source>
</evidence>
<comment type="caution">
    <text evidence="16">The sequence shown here is derived from an EMBL/GenBank/DDBJ whole genome shotgun (WGS) entry which is preliminary data.</text>
</comment>
<evidence type="ECO:0000256" key="7">
    <source>
        <dbReference type="ARBA" id="ARBA00066330"/>
    </source>
</evidence>
<dbReference type="AlphaFoldDB" id="A0A4R3KD03"/>
<evidence type="ECO:0000256" key="3">
    <source>
        <dbReference type="ARBA" id="ARBA00022723"/>
    </source>
</evidence>
<organism evidence="16 17">
    <name type="scientific">Pectinatus cerevisiiphilus</name>
    <dbReference type="NCBI Taxonomy" id="86956"/>
    <lineage>
        <taxon>Bacteria</taxon>
        <taxon>Bacillati</taxon>
        <taxon>Bacillota</taxon>
        <taxon>Negativicutes</taxon>
        <taxon>Selenomonadales</taxon>
        <taxon>Selenomonadaceae</taxon>
        <taxon>Pectinatus</taxon>
    </lineage>
</organism>
<dbReference type="InterPro" id="IPR005846">
    <property type="entry name" value="A-D-PHexomutase_a/b/a-III"/>
</dbReference>
<dbReference type="PANTHER" id="PTHR42946:SF1">
    <property type="entry name" value="PHOSPHOGLUCOMUTASE (ALPHA-D-GLUCOSE-1,6-BISPHOSPHATE-DEPENDENT)"/>
    <property type="match status" value="1"/>
</dbReference>
<dbReference type="Pfam" id="PF02880">
    <property type="entry name" value="PGM_PMM_III"/>
    <property type="match status" value="1"/>
</dbReference>
<proteinExistence type="inferred from homology"/>
<dbReference type="RefSeq" id="WP_132547541.1">
    <property type="nucleotide sequence ID" value="NZ_SMAA01000003.1"/>
</dbReference>
<keyword evidence="2 9" id="KW-0597">Phosphoprotein</keyword>
<comment type="function">
    <text evidence="9 11">Catalyzes the conversion of glucosamine-6-phosphate to glucosamine-1-phosphate.</text>
</comment>
<comment type="cofactor">
    <cofactor evidence="9">
        <name>Mg(2+)</name>
        <dbReference type="ChEBI" id="CHEBI:18420"/>
    </cofactor>
    <text evidence="9">Binds 1 Mg(2+) ion per subunit.</text>
</comment>
<dbReference type="EMBL" id="SMAA01000003">
    <property type="protein sequence ID" value="TCS80873.1"/>
    <property type="molecule type" value="Genomic_DNA"/>
</dbReference>
<dbReference type="FunFam" id="3.40.120.10:FF:000002">
    <property type="entry name" value="Phosphoglucosamine mutase"/>
    <property type="match status" value="1"/>
</dbReference>
<feature type="domain" description="Alpha-D-phosphohexomutase C-terminal" evidence="12">
    <location>
        <begin position="376"/>
        <end position="440"/>
    </location>
</feature>
<dbReference type="PANTHER" id="PTHR42946">
    <property type="entry name" value="PHOSPHOHEXOSE MUTASE"/>
    <property type="match status" value="1"/>
</dbReference>
<dbReference type="FunFam" id="3.40.120.10:FF:000001">
    <property type="entry name" value="Phosphoglucosamine mutase"/>
    <property type="match status" value="1"/>
</dbReference>
<comment type="similarity">
    <text evidence="1 9 10">Belongs to the phosphohexose mutase family.</text>
</comment>
<dbReference type="InterPro" id="IPR016055">
    <property type="entry name" value="A-D-PHexomutase_a/b/a-I/II/III"/>
</dbReference>
<feature type="domain" description="Alpha-D-phosphohexomutase alpha/beta/alpha" evidence="15">
    <location>
        <begin position="260"/>
        <end position="368"/>
    </location>
</feature>
<evidence type="ECO:0000259" key="15">
    <source>
        <dbReference type="Pfam" id="PF02880"/>
    </source>
</evidence>
<evidence type="ECO:0000256" key="11">
    <source>
        <dbReference type="RuleBase" id="RU004327"/>
    </source>
</evidence>
<protein>
    <recommendedName>
        <fullName evidence="8 9">Phosphoglucosamine mutase</fullName>
        <ecNumber evidence="7 9">5.4.2.10</ecNumber>
    </recommendedName>
</protein>
<keyword evidence="17" id="KW-1185">Reference proteome</keyword>
<dbReference type="OrthoDB" id="9806956at2"/>
<keyword evidence="5 9" id="KW-0413">Isomerase</keyword>
<evidence type="ECO:0000313" key="16">
    <source>
        <dbReference type="EMBL" id="TCS80873.1"/>
    </source>
</evidence>
<name>A0A4R3KD03_9FIRM</name>
<dbReference type="Pfam" id="PF00408">
    <property type="entry name" value="PGM_PMM_IV"/>
    <property type="match status" value="1"/>
</dbReference>
<dbReference type="InterPro" id="IPR005845">
    <property type="entry name" value="A-D-PHexomutase_a/b/a-II"/>
</dbReference>
<evidence type="ECO:0000256" key="1">
    <source>
        <dbReference type="ARBA" id="ARBA00010231"/>
    </source>
</evidence>
<dbReference type="GO" id="GO:0009252">
    <property type="term" value="P:peptidoglycan biosynthetic process"/>
    <property type="evidence" value="ECO:0007669"/>
    <property type="project" value="TreeGrafter"/>
</dbReference>
<dbReference type="NCBIfam" id="TIGR01455">
    <property type="entry name" value="glmM"/>
    <property type="match status" value="1"/>
</dbReference>
<dbReference type="PRINTS" id="PR00509">
    <property type="entry name" value="PGMPMM"/>
</dbReference>
<feature type="domain" description="Alpha-D-phosphohexomutase alpha/beta/alpha" evidence="13">
    <location>
        <begin position="3"/>
        <end position="136"/>
    </location>
</feature>
<dbReference type="NCBIfam" id="NF008139">
    <property type="entry name" value="PRK10887.1"/>
    <property type="match status" value="1"/>
</dbReference>
<gene>
    <name evidence="9" type="primary">glmM</name>
    <name evidence="16" type="ORF">EDC37_10342</name>
</gene>
<dbReference type="InterPro" id="IPR005841">
    <property type="entry name" value="Alpha-D-phosphohexomutase_SF"/>
</dbReference>
<dbReference type="GO" id="GO:0008966">
    <property type="term" value="F:phosphoglucosamine mutase activity"/>
    <property type="evidence" value="ECO:0007669"/>
    <property type="project" value="UniProtKB-UniRule"/>
</dbReference>
<feature type="binding site" evidence="9">
    <location>
        <position position="245"/>
    </location>
    <ligand>
        <name>Mg(2+)</name>
        <dbReference type="ChEBI" id="CHEBI:18420"/>
    </ligand>
</feature>
<evidence type="ECO:0000259" key="14">
    <source>
        <dbReference type="Pfam" id="PF02879"/>
    </source>
</evidence>
<dbReference type="Pfam" id="PF02879">
    <property type="entry name" value="PGM_PMM_II"/>
    <property type="match status" value="1"/>
</dbReference>
<dbReference type="Gene3D" id="3.40.120.10">
    <property type="entry name" value="Alpha-D-Glucose-1,6-Bisphosphate, subunit A, domain 3"/>
    <property type="match status" value="3"/>
</dbReference>
<dbReference type="Gene3D" id="3.30.310.50">
    <property type="entry name" value="Alpha-D-phosphohexomutase, C-terminal domain"/>
    <property type="match status" value="1"/>
</dbReference>
<feature type="active site" description="Phosphoserine intermediate" evidence="9">
    <location>
        <position position="101"/>
    </location>
</feature>
<dbReference type="GO" id="GO:0005975">
    <property type="term" value="P:carbohydrate metabolic process"/>
    <property type="evidence" value="ECO:0007669"/>
    <property type="project" value="InterPro"/>
</dbReference>
<evidence type="ECO:0000259" key="13">
    <source>
        <dbReference type="Pfam" id="PF02878"/>
    </source>
</evidence>
<dbReference type="Proteomes" id="UP000295188">
    <property type="component" value="Unassembled WGS sequence"/>
</dbReference>
<dbReference type="GO" id="GO:0004615">
    <property type="term" value="F:phosphomannomutase activity"/>
    <property type="evidence" value="ECO:0007669"/>
    <property type="project" value="TreeGrafter"/>
</dbReference>
<dbReference type="InterPro" id="IPR050060">
    <property type="entry name" value="Phosphoglucosamine_mutase"/>
</dbReference>
<keyword evidence="4 9" id="KW-0460">Magnesium</keyword>
<dbReference type="InterPro" id="IPR016066">
    <property type="entry name" value="A-D-PHexomutase_CS"/>
</dbReference>
<feature type="binding site" evidence="9">
    <location>
        <position position="243"/>
    </location>
    <ligand>
        <name>Mg(2+)</name>
        <dbReference type="ChEBI" id="CHEBI:18420"/>
    </ligand>
</feature>
<evidence type="ECO:0000313" key="17">
    <source>
        <dbReference type="Proteomes" id="UP000295188"/>
    </source>
</evidence>
<evidence type="ECO:0000256" key="9">
    <source>
        <dbReference type="HAMAP-Rule" id="MF_01554"/>
    </source>
</evidence>
<feature type="modified residue" description="Phosphoserine" evidence="9">
    <location>
        <position position="101"/>
    </location>
</feature>
<dbReference type="SUPFAM" id="SSF53738">
    <property type="entry name" value="Phosphoglucomutase, first 3 domains"/>
    <property type="match status" value="3"/>
</dbReference>
<accession>A0A4R3KD03</accession>
<evidence type="ECO:0000259" key="12">
    <source>
        <dbReference type="Pfam" id="PF00408"/>
    </source>
</evidence>
<reference evidence="16 17" key="1">
    <citation type="submission" date="2019-03" db="EMBL/GenBank/DDBJ databases">
        <title>Genomic Encyclopedia of Type Strains, Phase IV (KMG-IV): sequencing the most valuable type-strain genomes for metagenomic binning, comparative biology and taxonomic classification.</title>
        <authorList>
            <person name="Goeker M."/>
        </authorList>
    </citation>
    <scope>NUCLEOTIDE SEQUENCE [LARGE SCALE GENOMIC DNA]</scope>
    <source>
        <strain evidence="16 17">DSM 20467</strain>
    </source>
</reference>
<sequence>MTRLFGTDGVRGEANKELTAELAYNLGRAAALYFDKNDKENCKILIGRDTRISGAMFEAALAAGICSAGGNVIITGIIPTPAIAYLTKKHKAKAGIVISASHNPFHDNGIKFFGGDGYKLPDEVEDEVAEIVHQISVNDTFPRATGKNVGMITYRHDLVYDYIDYVTSTINIKLTDLKIVLDCANGAAYESMPAVLRRLGAKLIVINDSPDGININDNCGSTHLENLQKEVLSHGADIGVAHDGDADRCLCVDEKGRVIDGDHIIVACALAMKKRNELHNNTVVSTVMANIGFHKALKANGCKVEITAVGDRYVLENMKKNNYNLGGEQSGHVIFTDFATTGDGLITALQVLAHIVTNKIKASQIVDTMISYPQLLLNVHVASKDGWQDNDVIKQAIKKGETELGCDGRILVRPSGTEPLIRVMAEGPDQKQLESICQSIGDIIKEEQG</sequence>
<comment type="PTM">
    <text evidence="9">Activated by phosphorylation.</text>
</comment>
<dbReference type="SUPFAM" id="SSF55957">
    <property type="entry name" value="Phosphoglucomutase, C-terminal domain"/>
    <property type="match status" value="1"/>
</dbReference>
<dbReference type="GO" id="GO:0005829">
    <property type="term" value="C:cytosol"/>
    <property type="evidence" value="ECO:0007669"/>
    <property type="project" value="TreeGrafter"/>
</dbReference>
<dbReference type="CDD" id="cd05802">
    <property type="entry name" value="GlmM"/>
    <property type="match status" value="1"/>
</dbReference>